<dbReference type="KEGG" id="tpd:Teth39_0420"/>
<name>B0KCY9_THEP3</name>
<accession>B0KCY9</accession>
<dbReference type="AlphaFoldDB" id="B0KCY9"/>
<evidence type="ECO:0000313" key="1">
    <source>
        <dbReference type="EMBL" id="ABY94087.1"/>
    </source>
</evidence>
<dbReference type="RefSeq" id="WP_012269003.1">
    <property type="nucleotide sequence ID" value="NC_010321.1"/>
</dbReference>
<sequence>MKTGQDSRMEGEKILLSKYVIKIPVDNKETLLYNSITKSLISLPTSKEDVEIFIKKLNQEELQYLSKELYLQFDEINEEKLVDLCQYGSEKYFVYLD</sequence>
<reference evidence="2" key="1">
    <citation type="submission" date="2008-01" db="EMBL/GenBank/DDBJ databases">
        <title>Complete sequence of Thermoanaerobacter pseudethanolicus 39E.</title>
        <authorList>
            <person name="Copeland A."/>
            <person name="Lucas S."/>
            <person name="Lapidus A."/>
            <person name="Barry K."/>
            <person name="Glavina del Rio T."/>
            <person name="Dalin E."/>
            <person name="Tice H."/>
            <person name="Pitluck S."/>
            <person name="Bruce D."/>
            <person name="Goodwin L."/>
            <person name="Saunders E."/>
            <person name="Brettin T."/>
            <person name="Detter J.C."/>
            <person name="Han C."/>
            <person name="Schmutz J."/>
            <person name="Larimer F."/>
            <person name="Land M."/>
            <person name="Hauser L."/>
            <person name="Kyrpides N."/>
            <person name="Lykidis A."/>
            <person name="Hemme C."/>
            <person name="Fields M.W."/>
            <person name="He Z."/>
            <person name="Zhou J."/>
            <person name="Richardson P."/>
        </authorList>
    </citation>
    <scope>NUCLEOTIDE SEQUENCE [LARGE SCALE GENOMIC DNA]</scope>
    <source>
        <strain evidence="2">ATCC 33223 / DSM 2355 / 39E</strain>
    </source>
</reference>
<dbReference type="HOGENOM" id="CLU_2345724_0_0_9"/>
<evidence type="ECO:0000313" key="2">
    <source>
        <dbReference type="Proteomes" id="UP000002156"/>
    </source>
</evidence>
<organism evidence="1 2">
    <name type="scientific">Thermoanaerobacter pseudethanolicus (strain ATCC 33223 / 39E)</name>
    <name type="common">Clostridium thermohydrosulfuricum</name>
    <dbReference type="NCBI Taxonomy" id="340099"/>
    <lineage>
        <taxon>Bacteria</taxon>
        <taxon>Bacillati</taxon>
        <taxon>Bacillota</taxon>
        <taxon>Clostridia</taxon>
        <taxon>Thermoanaerobacterales</taxon>
        <taxon>Thermoanaerobacteraceae</taxon>
        <taxon>Thermoanaerobacter</taxon>
    </lineage>
</organism>
<proteinExistence type="predicted"/>
<gene>
    <name evidence="1" type="ordered locus">Teth39_0420</name>
</gene>
<dbReference type="Proteomes" id="UP000002156">
    <property type="component" value="Chromosome"/>
</dbReference>
<keyword evidence="2" id="KW-1185">Reference proteome</keyword>
<protein>
    <submittedName>
        <fullName evidence="1">Uncharacterized protein</fullName>
    </submittedName>
</protein>
<dbReference type="EMBL" id="CP000924">
    <property type="protein sequence ID" value="ABY94087.1"/>
    <property type="molecule type" value="Genomic_DNA"/>
</dbReference>